<keyword evidence="2" id="KW-0106">Calcium</keyword>
<comment type="function">
    <text evidence="2">May mediate accelerated ATP-independent bidirectional transbilayer migration of phospholipids upon binding calcium ions that results in a loss of phospholipid asymmetry in the plasma membrane.</text>
</comment>
<comment type="cofactor">
    <cofactor evidence="2">
        <name>Ca(2+)</name>
        <dbReference type="ChEBI" id="CHEBI:29108"/>
    </cofactor>
</comment>
<dbReference type="AlphaFoldDB" id="A0AAW0ZJT9"/>
<proteinExistence type="inferred from homology"/>
<evidence type="ECO:0000256" key="2">
    <source>
        <dbReference type="RuleBase" id="RU363116"/>
    </source>
</evidence>
<dbReference type="PANTHER" id="PTHR23248">
    <property type="entry name" value="PHOSPHOLIPID SCRAMBLASE-RELATED"/>
    <property type="match status" value="1"/>
</dbReference>
<keyword evidence="4" id="KW-1185">Reference proteome</keyword>
<dbReference type="GO" id="GO:0017128">
    <property type="term" value="F:phospholipid scramblase activity"/>
    <property type="evidence" value="ECO:0007669"/>
    <property type="project" value="InterPro"/>
</dbReference>
<dbReference type="EMBL" id="JAWNGG020000192">
    <property type="protein sequence ID" value="KAK9297368.1"/>
    <property type="molecule type" value="Genomic_DNA"/>
</dbReference>
<name>A0AAW0ZJT9_9HYME</name>
<evidence type="ECO:0000256" key="1">
    <source>
        <dbReference type="ARBA" id="ARBA00005350"/>
    </source>
</evidence>
<dbReference type="Proteomes" id="UP001432146">
    <property type="component" value="Unassembled WGS sequence"/>
</dbReference>
<gene>
    <name evidence="3" type="ORF">QLX08_008931</name>
</gene>
<dbReference type="GO" id="GO:0005886">
    <property type="term" value="C:plasma membrane"/>
    <property type="evidence" value="ECO:0007669"/>
    <property type="project" value="TreeGrafter"/>
</dbReference>
<evidence type="ECO:0000313" key="4">
    <source>
        <dbReference type="Proteomes" id="UP001432146"/>
    </source>
</evidence>
<protein>
    <recommendedName>
        <fullName evidence="2">Phospholipid scramblase</fullName>
    </recommendedName>
</protein>
<reference evidence="3 4" key="1">
    <citation type="submission" date="2024-05" db="EMBL/GenBank/DDBJ databases">
        <title>The nuclear and mitochondrial genome assemblies of Tetragonisca angustula (Apidae: Meliponini), a tiny yet remarkable pollinator in the Neotropics.</title>
        <authorList>
            <person name="Ferrari R."/>
            <person name="Ricardo P.C."/>
            <person name="Dias F.C."/>
            <person name="Araujo N.S."/>
            <person name="Soares D.O."/>
            <person name="Zhou Q.-S."/>
            <person name="Zhu C.-D."/>
            <person name="Coutinho L."/>
            <person name="Airas M.C."/>
            <person name="Batista T.M."/>
        </authorList>
    </citation>
    <scope>NUCLEOTIDE SEQUENCE [LARGE SCALE GENOMIC DNA]</scope>
    <source>
        <strain evidence="3">ASF017062</strain>
        <tissue evidence="3">Abdomen</tissue>
    </source>
</reference>
<sequence length="294" mass="33718">MNVDNLNHVTASEPSQGNVRYIEMEQNPVFTIPSVYMRPTVITAQPREERQSRERRPTNTVEWISPLNSQMTAVLGTHFLNDVEQLEIQQIVDLSTLLGKIKKRFHYRVKIPRAETLFLAMDIGQTEEASSWDCSKLFRNDFTLNIMNQYGEKAFTMIMKSRLAYMVTRLHVIKVLGPNLIGTVEQNYRLMGTCFTIYNAVKDELCYVEGPNIGGCCMYPESHFKVMSVDGSHQIASLMHLWDSILREYILLVTFSKDLDASLKSLLLAAAFLIEYVYFKDDAYSEGRVLSPTM</sequence>
<dbReference type="PANTHER" id="PTHR23248:SF4">
    <property type="entry name" value="PHOSPHOLIPID SCRAMBLASE"/>
    <property type="match status" value="1"/>
</dbReference>
<evidence type="ECO:0000313" key="3">
    <source>
        <dbReference type="EMBL" id="KAK9297368.1"/>
    </source>
</evidence>
<comment type="caution">
    <text evidence="3">The sequence shown here is derived from an EMBL/GenBank/DDBJ whole genome shotgun (WGS) entry which is preliminary data.</text>
</comment>
<keyword evidence="2" id="KW-0564">Palmitate</keyword>
<accession>A0AAW0ZJT9</accession>
<comment type="similarity">
    <text evidence="1 2">Belongs to the phospholipid scramblase family.</text>
</comment>
<dbReference type="Pfam" id="PF03803">
    <property type="entry name" value="Scramblase"/>
    <property type="match status" value="1"/>
</dbReference>
<organism evidence="3 4">
    <name type="scientific">Tetragonisca angustula</name>
    <dbReference type="NCBI Taxonomy" id="166442"/>
    <lineage>
        <taxon>Eukaryota</taxon>
        <taxon>Metazoa</taxon>
        <taxon>Ecdysozoa</taxon>
        <taxon>Arthropoda</taxon>
        <taxon>Hexapoda</taxon>
        <taxon>Insecta</taxon>
        <taxon>Pterygota</taxon>
        <taxon>Neoptera</taxon>
        <taxon>Endopterygota</taxon>
        <taxon>Hymenoptera</taxon>
        <taxon>Apocrita</taxon>
        <taxon>Aculeata</taxon>
        <taxon>Apoidea</taxon>
        <taxon>Anthophila</taxon>
        <taxon>Apidae</taxon>
        <taxon>Tetragonisca</taxon>
    </lineage>
</organism>
<dbReference type="InterPro" id="IPR005552">
    <property type="entry name" value="Scramblase"/>
</dbReference>
<keyword evidence="2" id="KW-0449">Lipoprotein</keyword>